<comment type="similarity">
    <text evidence="1">Belongs to the trichodiene synthase family.</text>
</comment>
<organism evidence="3 4">
    <name type="scientific">Rhizopogon vesiculosus</name>
    <dbReference type="NCBI Taxonomy" id="180088"/>
    <lineage>
        <taxon>Eukaryota</taxon>
        <taxon>Fungi</taxon>
        <taxon>Dikarya</taxon>
        <taxon>Basidiomycota</taxon>
        <taxon>Agaricomycotina</taxon>
        <taxon>Agaricomycetes</taxon>
        <taxon>Agaricomycetidae</taxon>
        <taxon>Boletales</taxon>
        <taxon>Suillineae</taxon>
        <taxon>Rhizopogonaceae</taxon>
        <taxon>Rhizopogon</taxon>
    </lineage>
</organism>
<keyword evidence="4" id="KW-1185">Reference proteome</keyword>
<dbReference type="GO" id="GO:0016838">
    <property type="term" value="F:carbon-oxygen lyase activity, acting on phosphates"/>
    <property type="evidence" value="ECO:0007669"/>
    <property type="project" value="InterPro"/>
</dbReference>
<gene>
    <name evidence="3" type="ORF">AZE42_07812</name>
</gene>
<protein>
    <recommendedName>
        <fullName evidence="5">Terpenoid synthase</fullName>
    </recommendedName>
</protein>
<reference evidence="3 4" key="1">
    <citation type="submission" date="2016-03" db="EMBL/GenBank/DDBJ databases">
        <title>Comparative genomics of the ectomycorrhizal sister species Rhizopogon vinicolor and Rhizopogon vesiculosus (Basidiomycota: Boletales) reveals a divergence of the mating type B locus.</title>
        <authorList>
            <person name="Mujic A.B."/>
            <person name="Kuo A."/>
            <person name="Tritt A."/>
            <person name="Lipzen A."/>
            <person name="Chen C."/>
            <person name="Johnson J."/>
            <person name="Sharma A."/>
            <person name="Barry K."/>
            <person name="Grigoriev I.V."/>
            <person name="Spatafora J.W."/>
        </authorList>
    </citation>
    <scope>NUCLEOTIDE SEQUENCE [LARGE SCALE GENOMIC DNA]</scope>
    <source>
        <strain evidence="3 4">AM-OR11-056</strain>
    </source>
</reference>
<evidence type="ECO:0000313" key="3">
    <source>
        <dbReference type="EMBL" id="OJA08292.1"/>
    </source>
</evidence>
<dbReference type="STRING" id="180088.A0A1J8Q970"/>
<dbReference type="InterPro" id="IPR024652">
    <property type="entry name" value="Trichodiene_synth"/>
</dbReference>
<evidence type="ECO:0000256" key="1">
    <source>
        <dbReference type="ARBA" id="ARBA00007946"/>
    </source>
</evidence>
<dbReference type="OrthoDB" id="2998174at2759"/>
<sequence length="209" mass="23735">MKGQDITHVYHFNERFVSCQPQADPVLSGLDVLLREVVHHYPPLVSNLIVASSLNFVSSLDHETKGMKILVDAPLYPEYSRLLSGLADAYGLFIFPPALPLGEYIQCMPDLRSVINHANDILSYYKEELEGETVNYLSLMAVSLGLTKQDALHQLSEKTVQAYHNTLQILRPHIEACDAFLGFFHGYFQFHSASRRYKLEEIMLEKSGY</sequence>
<comment type="caution">
    <text evidence="3">The sequence shown here is derived from an EMBL/GenBank/DDBJ whole genome shotgun (WGS) entry which is preliminary data.</text>
</comment>
<keyword evidence="2" id="KW-0456">Lyase</keyword>
<dbReference type="Pfam" id="PF06330">
    <property type="entry name" value="TRI5"/>
    <property type="match status" value="1"/>
</dbReference>
<dbReference type="Gene3D" id="1.10.600.10">
    <property type="entry name" value="Farnesyl Diphosphate Synthase"/>
    <property type="match status" value="1"/>
</dbReference>
<proteinExistence type="inferred from homology"/>
<dbReference type="SUPFAM" id="SSF48576">
    <property type="entry name" value="Terpenoid synthases"/>
    <property type="match status" value="1"/>
</dbReference>
<dbReference type="EMBL" id="LVVM01006349">
    <property type="protein sequence ID" value="OJA08292.1"/>
    <property type="molecule type" value="Genomic_DNA"/>
</dbReference>
<dbReference type="Proteomes" id="UP000183567">
    <property type="component" value="Unassembled WGS sequence"/>
</dbReference>
<evidence type="ECO:0000313" key="4">
    <source>
        <dbReference type="Proteomes" id="UP000183567"/>
    </source>
</evidence>
<evidence type="ECO:0000256" key="2">
    <source>
        <dbReference type="ARBA" id="ARBA00023239"/>
    </source>
</evidence>
<dbReference type="AlphaFoldDB" id="A0A1J8Q970"/>
<accession>A0A1J8Q970</accession>
<evidence type="ECO:0008006" key="5">
    <source>
        <dbReference type="Google" id="ProtNLM"/>
    </source>
</evidence>
<name>A0A1J8Q970_9AGAM</name>
<dbReference type="InterPro" id="IPR008949">
    <property type="entry name" value="Isoprenoid_synthase_dom_sf"/>
</dbReference>